<feature type="domain" description="Siphovirus-type tail component RIFT-related" evidence="1">
    <location>
        <begin position="21"/>
        <end position="119"/>
    </location>
</feature>
<dbReference type="Gene3D" id="2.40.30.200">
    <property type="match status" value="1"/>
</dbReference>
<accession>A0A075SIW9</accession>
<dbReference type="Proteomes" id="UP000028185">
    <property type="component" value="Chromosome"/>
</dbReference>
<evidence type="ECO:0000313" key="3">
    <source>
        <dbReference type="Proteomes" id="UP000028185"/>
    </source>
</evidence>
<dbReference type="HOGENOM" id="CLU_029343_0_0_9"/>
<reference evidence="2 3" key="1">
    <citation type="journal article" date="2014" name="Genome Announc.">
        <title>Whole-Genome Sequence of Streptococcus suis Serotype 4 Reference Strain 6407.</title>
        <authorList>
            <person name="Wang K."/>
            <person name="Chen J."/>
            <person name="Yao H."/>
            <person name="Lu C."/>
        </authorList>
    </citation>
    <scope>NUCLEOTIDE SEQUENCE [LARGE SCALE GENOMIC DNA]</scope>
    <source>
        <strain evidence="2">6407</strain>
    </source>
</reference>
<dbReference type="AlphaFoldDB" id="A0A075SIW9"/>
<sequence length="498" mass="55841">MTNLSVVFNGYDLSQVMRITDIKRSIGNNRSVSTNDAPAIGVNVHEIKIGPKTIKVGFTLKGTNLESVKHELAGVFRTDEVARLTFSDEPDKYYLALVIGEIEPDNVRSWYQKGEIEFLIPDGVAHSTAYKRFDNPREENGKLVFDLVNNGNVPAPPIITIKHNSENGYIGIINQNNALEIGDREEADTETYKRSEILFDYVSDNGIVKGFAQGQKNTAILNDLSQSLDTQLYIKNEFGRPHLAMGSRGAGSGPHHAGSITWEIPLDSSSDRGALNEYLWWRQIFWAGSAMQKGFIKLTVSDTEDRFLYGVETFKHGNGIDSEFNLLVSDGRSGYKILRSWPFKCTHLDSDNPFNAERGWEDILRRDDMLQVHWWGSYPQFYVPEIKGRKSAKIHVALGALGSHPHIHHMYLDSIVYRKDFVTGTVDVPNRFQIGSTVVLDVEKDLVTIDGLPANHQVVDGSGWDLVIPPGKSKLEILLSSFIQKTPTVSVNIEERHL</sequence>
<dbReference type="RefSeq" id="WP_024390527.1">
    <property type="nucleotide sequence ID" value="NZ_ALLE01000011.1"/>
</dbReference>
<dbReference type="NCBIfam" id="TIGR01633">
    <property type="entry name" value="phi3626_gp14_N"/>
    <property type="match status" value="1"/>
</dbReference>
<evidence type="ECO:0000313" key="2">
    <source>
        <dbReference type="EMBL" id="AIG43331.1"/>
    </source>
</evidence>
<proteinExistence type="predicted"/>
<dbReference type="PATRIC" id="fig|1214179.4.peg.859"/>
<protein>
    <submittedName>
        <fullName evidence="2">Tail protein</fullName>
    </submittedName>
</protein>
<gene>
    <name evidence="2" type="ORF">ID09_04505</name>
</gene>
<name>A0A075SIW9_STRSU</name>
<dbReference type="EMBL" id="CP008921">
    <property type="protein sequence ID" value="AIG43331.1"/>
    <property type="molecule type" value="Genomic_DNA"/>
</dbReference>
<evidence type="ECO:0000259" key="1">
    <source>
        <dbReference type="Pfam" id="PF05709"/>
    </source>
</evidence>
<dbReference type="Pfam" id="PF05709">
    <property type="entry name" value="Sipho_tail"/>
    <property type="match status" value="1"/>
</dbReference>
<dbReference type="InterPro" id="IPR008841">
    <property type="entry name" value="Siphovirus-type_tail_N"/>
</dbReference>
<organism evidence="2 3">
    <name type="scientific">Streptococcus suis 6407</name>
    <dbReference type="NCBI Taxonomy" id="1214179"/>
    <lineage>
        <taxon>Bacteria</taxon>
        <taxon>Bacillati</taxon>
        <taxon>Bacillota</taxon>
        <taxon>Bacilli</taxon>
        <taxon>Lactobacillales</taxon>
        <taxon>Streptococcaceae</taxon>
        <taxon>Streptococcus</taxon>
    </lineage>
</organism>
<dbReference type="InterPro" id="IPR006520">
    <property type="entry name" value="Dit_BPSPP_N"/>
</dbReference>